<dbReference type="PANTHER" id="PTHR34682:SF1">
    <property type="entry name" value="PROTEIN METABOLIC NETWORK MODULATOR 1"/>
    <property type="match status" value="1"/>
</dbReference>
<feature type="region of interest" description="Disordered" evidence="1">
    <location>
        <begin position="220"/>
        <end position="291"/>
    </location>
</feature>
<feature type="compositionally biased region" description="Polar residues" evidence="1">
    <location>
        <begin position="279"/>
        <end position="291"/>
    </location>
</feature>
<feature type="compositionally biased region" description="Polar residues" evidence="1">
    <location>
        <begin position="1"/>
        <end position="13"/>
    </location>
</feature>
<gene>
    <name evidence="2" type="ORF">Sradi_6054900</name>
</gene>
<feature type="region of interest" description="Disordered" evidence="1">
    <location>
        <begin position="130"/>
        <end position="164"/>
    </location>
</feature>
<feature type="region of interest" description="Disordered" evidence="1">
    <location>
        <begin position="348"/>
        <end position="378"/>
    </location>
</feature>
<evidence type="ECO:0008006" key="3">
    <source>
        <dbReference type="Google" id="ProtNLM"/>
    </source>
</evidence>
<feature type="compositionally biased region" description="Low complexity" evidence="1">
    <location>
        <begin position="256"/>
        <end position="266"/>
    </location>
</feature>
<dbReference type="InterPro" id="IPR045881">
    <property type="entry name" value="MNM1-like"/>
</dbReference>
<feature type="region of interest" description="Disordered" evidence="1">
    <location>
        <begin position="1"/>
        <end position="45"/>
    </location>
</feature>
<feature type="region of interest" description="Disordered" evidence="1">
    <location>
        <begin position="172"/>
        <end position="191"/>
    </location>
</feature>
<dbReference type="PANTHER" id="PTHR34682">
    <property type="entry name" value="AT HOOK MOTIF-CONTAINING PROTEIN"/>
    <property type="match status" value="1"/>
</dbReference>
<dbReference type="AlphaFoldDB" id="A0AAW2KHW8"/>
<protein>
    <recommendedName>
        <fullName evidence="3">AT hook motif-containing protein</fullName>
    </recommendedName>
</protein>
<dbReference type="EMBL" id="JACGWJ010000028">
    <property type="protein sequence ID" value="KAL0306376.1"/>
    <property type="molecule type" value="Genomic_DNA"/>
</dbReference>
<comment type="caution">
    <text evidence="2">The sequence shown here is derived from an EMBL/GenBank/DDBJ whole genome shotgun (WGS) entry which is preliminary data.</text>
</comment>
<feature type="compositionally biased region" description="Basic and acidic residues" evidence="1">
    <location>
        <begin position="369"/>
        <end position="378"/>
    </location>
</feature>
<organism evidence="2">
    <name type="scientific">Sesamum radiatum</name>
    <name type="common">Black benniseed</name>
    <dbReference type="NCBI Taxonomy" id="300843"/>
    <lineage>
        <taxon>Eukaryota</taxon>
        <taxon>Viridiplantae</taxon>
        <taxon>Streptophyta</taxon>
        <taxon>Embryophyta</taxon>
        <taxon>Tracheophyta</taxon>
        <taxon>Spermatophyta</taxon>
        <taxon>Magnoliopsida</taxon>
        <taxon>eudicotyledons</taxon>
        <taxon>Gunneridae</taxon>
        <taxon>Pentapetalae</taxon>
        <taxon>asterids</taxon>
        <taxon>lamiids</taxon>
        <taxon>Lamiales</taxon>
        <taxon>Pedaliaceae</taxon>
        <taxon>Sesamum</taxon>
    </lineage>
</organism>
<feature type="compositionally biased region" description="Basic and acidic residues" evidence="1">
    <location>
        <begin position="233"/>
        <end position="243"/>
    </location>
</feature>
<sequence>MNIVTQGESSAGPSVQPAKRRRGRPRKDASPRHTEAAHLPPGFQGLKEYLPQKADRTMEVECMVGQAVTGVVEATFDAGYLLNVRIGNSNTNLRGVVFKPGHYVPITAENDVAPHVQMVRRNDLHFTAEDLSSSRGKKHTLQTTAMVPSKRKYAPPKTAPLAPPVGVRGSTVPMVLQPVDSPSGLQTSDYDDKDVHMAEPLSMLPPNQSIPVGLTSLAAQPHPSHQVAPGSKQDNDGSFDKSTLEVGQEEIPKPITSTDTDTSESSQASDIKFEGGKESLNSSAEDSGTVSKQEIEYTTEPFSTEALQAAASVMEPFFSHETGRMTELLQLDPWLLGFTRKYERNPVELAEQPSSAAEIESLETTATETDLKNEASLP</sequence>
<reference evidence="2" key="2">
    <citation type="journal article" date="2024" name="Plant">
        <title>Genomic evolution and insights into agronomic trait innovations of Sesamum species.</title>
        <authorList>
            <person name="Miao H."/>
            <person name="Wang L."/>
            <person name="Qu L."/>
            <person name="Liu H."/>
            <person name="Sun Y."/>
            <person name="Le M."/>
            <person name="Wang Q."/>
            <person name="Wei S."/>
            <person name="Zheng Y."/>
            <person name="Lin W."/>
            <person name="Duan Y."/>
            <person name="Cao H."/>
            <person name="Xiong S."/>
            <person name="Wang X."/>
            <person name="Wei L."/>
            <person name="Li C."/>
            <person name="Ma Q."/>
            <person name="Ju M."/>
            <person name="Zhao R."/>
            <person name="Li G."/>
            <person name="Mu C."/>
            <person name="Tian Q."/>
            <person name="Mei H."/>
            <person name="Zhang T."/>
            <person name="Gao T."/>
            <person name="Zhang H."/>
        </authorList>
    </citation>
    <scope>NUCLEOTIDE SEQUENCE</scope>
    <source>
        <strain evidence="2">G02</strain>
    </source>
</reference>
<evidence type="ECO:0000256" key="1">
    <source>
        <dbReference type="SAM" id="MobiDB-lite"/>
    </source>
</evidence>
<name>A0AAW2KHW8_SESRA</name>
<accession>A0AAW2KHW8</accession>
<feature type="compositionally biased region" description="Basic and acidic residues" evidence="1">
    <location>
        <begin position="26"/>
        <end position="36"/>
    </location>
</feature>
<evidence type="ECO:0000313" key="2">
    <source>
        <dbReference type="EMBL" id="KAL0306376.1"/>
    </source>
</evidence>
<reference evidence="2" key="1">
    <citation type="submission" date="2020-06" db="EMBL/GenBank/DDBJ databases">
        <authorList>
            <person name="Li T."/>
            <person name="Hu X."/>
            <person name="Zhang T."/>
            <person name="Song X."/>
            <person name="Zhang H."/>
            <person name="Dai N."/>
            <person name="Sheng W."/>
            <person name="Hou X."/>
            <person name="Wei L."/>
        </authorList>
    </citation>
    <scope>NUCLEOTIDE SEQUENCE</scope>
    <source>
        <strain evidence="2">G02</strain>
        <tissue evidence="2">Leaf</tissue>
    </source>
</reference>
<proteinExistence type="predicted"/>